<dbReference type="OrthoDB" id="2148490at2759"/>
<comment type="caution">
    <text evidence="10">The sequence shown here is derived from an EMBL/GenBank/DDBJ whole genome shotgun (WGS) entry which is preliminary data.</text>
</comment>
<evidence type="ECO:0000256" key="7">
    <source>
        <dbReference type="SAM" id="MobiDB-lite"/>
    </source>
</evidence>
<dbReference type="PANTHER" id="PTHR12428">
    <property type="entry name" value="OXA1"/>
    <property type="match status" value="1"/>
</dbReference>
<dbReference type="GO" id="GO:0032977">
    <property type="term" value="F:membrane insertase activity"/>
    <property type="evidence" value="ECO:0007669"/>
    <property type="project" value="InterPro"/>
</dbReference>
<evidence type="ECO:0000256" key="5">
    <source>
        <dbReference type="ARBA" id="ARBA00023136"/>
    </source>
</evidence>
<feature type="domain" description="Membrane insertase YidC/Oxa/ALB C-terminal" evidence="9">
    <location>
        <begin position="123"/>
        <end position="211"/>
    </location>
</feature>
<comment type="similarity">
    <text evidence="2 6">Belongs to the OXA1/ALB3/YidC family.</text>
</comment>
<evidence type="ECO:0000256" key="4">
    <source>
        <dbReference type="ARBA" id="ARBA00022989"/>
    </source>
</evidence>
<keyword evidence="5 8" id="KW-0472">Membrane</keyword>
<feature type="region of interest" description="Disordered" evidence="7">
    <location>
        <begin position="1"/>
        <end position="50"/>
    </location>
</feature>
<dbReference type="PANTHER" id="PTHR12428:SF65">
    <property type="entry name" value="CYTOCHROME C OXIDASE ASSEMBLY PROTEIN COX18, MITOCHONDRIAL"/>
    <property type="match status" value="1"/>
</dbReference>
<evidence type="ECO:0000313" key="11">
    <source>
        <dbReference type="Proteomes" id="UP000298061"/>
    </source>
</evidence>
<dbReference type="GO" id="GO:0032979">
    <property type="term" value="P:protein insertion into mitochondrial inner membrane from matrix"/>
    <property type="evidence" value="ECO:0007669"/>
    <property type="project" value="TreeGrafter"/>
</dbReference>
<dbReference type="STRING" id="135208.A0A4Y9ZGK5"/>
<gene>
    <name evidence="10" type="ORF">EWM64_g10466</name>
</gene>
<evidence type="ECO:0000256" key="3">
    <source>
        <dbReference type="ARBA" id="ARBA00022692"/>
    </source>
</evidence>
<name>A0A4Y9ZGK5_9AGAM</name>
<evidence type="ECO:0000256" key="6">
    <source>
        <dbReference type="RuleBase" id="RU003945"/>
    </source>
</evidence>
<reference evidence="10 11" key="1">
    <citation type="submission" date="2019-02" db="EMBL/GenBank/DDBJ databases">
        <title>Genome sequencing of the rare red list fungi Hericium alpestre (H. flagellum).</title>
        <authorList>
            <person name="Buettner E."/>
            <person name="Kellner H."/>
        </authorList>
    </citation>
    <scope>NUCLEOTIDE SEQUENCE [LARGE SCALE GENOMIC DNA]</scope>
    <source>
        <strain evidence="10 11">DSM 108284</strain>
    </source>
</reference>
<feature type="compositionally biased region" description="Low complexity" evidence="7">
    <location>
        <begin position="20"/>
        <end position="48"/>
    </location>
</feature>
<evidence type="ECO:0000313" key="10">
    <source>
        <dbReference type="EMBL" id="TFY73544.1"/>
    </source>
</evidence>
<dbReference type="Proteomes" id="UP000298061">
    <property type="component" value="Unassembled WGS sequence"/>
</dbReference>
<dbReference type="AlphaFoldDB" id="A0A4Y9ZGK5"/>
<dbReference type="Pfam" id="PF02096">
    <property type="entry name" value="60KD_IMP"/>
    <property type="match status" value="1"/>
</dbReference>
<keyword evidence="3 6" id="KW-0812">Transmembrane</keyword>
<keyword evidence="4 8" id="KW-1133">Transmembrane helix</keyword>
<dbReference type="GO" id="GO:0005743">
    <property type="term" value="C:mitochondrial inner membrane"/>
    <property type="evidence" value="ECO:0007669"/>
    <property type="project" value="TreeGrafter"/>
</dbReference>
<accession>A0A4Y9ZGK5</accession>
<evidence type="ECO:0000256" key="1">
    <source>
        <dbReference type="ARBA" id="ARBA00004141"/>
    </source>
</evidence>
<dbReference type="EMBL" id="SFCI01002754">
    <property type="protein sequence ID" value="TFY73544.1"/>
    <property type="molecule type" value="Genomic_DNA"/>
</dbReference>
<dbReference type="InterPro" id="IPR001708">
    <property type="entry name" value="YidC/ALB3/OXA1/COX18"/>
</dbReference>
<proteinExistence type="inferred from homology"/>
<sequence length="212" mass="22235">MVAGLSRNLSLWSSKKPHDASSSAAPQPEPAAFEAEAASASGSPEALSDSTTAIPTDAIVSQASDPSVASAASSFTETLAALPPSLTPLHYGDLAALGLTGWSPAGLSVQLIELINVATSLPWFWTIVASTLASRLIILPFAIKQMRNTARLAPYQDRMAALRKQMEVASARKDTLGIQRLALQQKQMYDEAGVSLAGMFATPFVQLPVTLG</sequence>
<comment type="subcellular location">
    <subcellularLocation>
        <location evidence="1 6">Membrane</location>
        <topology evidence="1 6">Multi-pass membrane protein</topology>
    </subcellularLocation>
</comment>
<protein>
    <recommendedName>
        <fullName evidence="9">Membrane insertase YidC/Oxa/ALB C-terminal domain-containing protein</fullName>
    </recommendedName>
</protein>
<evidence type="ECO:0000259" key="9">
    <source>
        <dbReference type="Pfam" id="PF02096"/>
    </source>
</evidence>
<evidence type="ECO:0000256" key="2">
    <source>
        <dbReference type="ARBA" id="ARBA00009877"/>
    </source>
</evidence>
<keyword evidence="11" id="KW-1185">Reference proteome</keyword>
<feature type="transmembrane region" description="Helical" evidence="8">
    <location>
        <begin position="123"/>
        <end position="143"/>
    </location>
</feature>
<dbReference type="InterPro" id="IPR028055">
    <property type="entry name" value="YidC/Oxa/ALB_C"/>
</dbReference>
<organism evidence="10 11">
    <name type="scientific">Hericium alpestre</name>
    <dbReference type="NCBI Taxonomy" id="135208"/>
    <lineage>
        <taxon>Eukaryota</taxon>
        <taxon>Fungi</taxon>
        <taxon>Dikarya</taxon>
        <taxon>Basidiomycota</taxon>
        <taxon>Agaricomycotina</taxon>
        <taxon>Agaricomycetes</taxon>
        <taxon>Russulales</taxon>
        <taxon>Hericiaceae</taxon>
        <taxon>Hericium</taxon>
    </lineage>
</organism>
<evidence type="ECO:0000256" key="8">
    <source>
        <dbReference type="SAM" id="Phobius"/>
    </source>
</evidence>
<feature type="non-terminal residue" evidence="10">
    <location>
        <position position="212"/>
    </location>
</feature>